<gene>
    <name evidence="5" type="ORF">HQN85_05115</name>
</gene>
<name>A0ABX2DDP3_9SPHI</name>
<dbReference type="SMART" id="SM00387">
    <property type="entry name" value="HATPase_c"/>
    <property type="match status" value="1"/>
</dbReference>
<accession>A0ABX2DDP3</accession>
<evidence type="ECO:0000259" key="4">
    <source>
        <dbReference type="PROSITE" id="PS50109"/>
    </source>
</evidence>
<dbReference type="SMART" id="SM00388">
    <property type="entry name" value="HisKA"/>
    <property type="match status" value="1"/>
</dbReference>
<proteinExistence type="predicted"/>
<dbReference type="InterPro" id="IPR036890">
    <property type="entry name" value="HATPase_C_sf"/>
</dbReference>
<dbReference type="CDD" id="cd00082">
    <property type="entry name" value="HisKA"/>
    <property type="match status" value="1"/>
</dbReference>
<dbReference type="InterPro" id="IPR003594">
    <property type="entry name" value="HATPase_dom"/>
</dbReference>
<dbReference type="SUPFAM" id="SSF55874">
    <property type="entry name" value="ATPase domain of HSP90 chaperone/DNA topoisomerase II/histidine kinase"/>
    <property type="match status" value="1"/>
</dbReference>
<sequence>MIKLVSITLENEMDLVLAHKRSMIVAEKLGLTLSTQTTFATAVSEIARTIIEHTDQGILEIGLEQQKARYSLFAHVAFDKEIHFTNDDSGFYYAQKLVPEFNMALVGEHNLIQMKIGLPRSLKLDPTRIAALKVYFLNEQPLNAYEEIKQRNISLNKLAGEKEEELRQSKLIDEKKTEFISVASHEIKTPMTVLKAYTQMAKATKEPISERLRLVLEKIDLQSTKLMQLVQQLMDISKIENGNLQYNLKKVQLNKFLVAQLAVMQQILPDYELFSELGSDAEVNVDELRMEQVFSNLLGNAAKYSDKGTHITVSSNLTEDGMICISIKDQGKGISKNNLKSIFDKFFRAEDVLTTHAGLGMGLFITSKIITDHGGKIWVESEIGQGSTFFFTLPSTHS</sequence>
<feature type="domain" description="Histidine kinase" evidence="4">
    <location>
        <begin position="182"/>
        <end position="397"/>
    </location>
</feature>
<keyword evidence="3" id="KW-0597">Phosphoprotein</keyword>
<dbReference type="InterPro" id="IPR005467">
    <property type="entry name" value="His_kinase_dom"/>
</dbReference>
<reference evidence="5 6" key="1">
    <citation type="submission" date="2020-05" db="EMBL/GenBank/DDBJ databases">
        <title>Description of Pedobacter foliorum sp. nov.</title>
        <authorList>
            <person name="Qi S."/>
            <person name="Carlier A."/>
            <person name="Cnockaert M."/>
            <person name="Vandamme P."/>
        </authorList>
    </citation>
    <scope>NUCLEOTIDE SEQUENCE [LARGE SCALE GENOMIC DNA]</scope>
    <source>
        <strain evidence="5 6">LMG 31300</strain>
    </source>
</reference>
<comment type="catalytic activity">
    <reaction evidence="1">
        <text>ATP + protein L-histidine = ADP + protein N-phospho-L-histidine.</text>
        <dbReference type="EC" id="2.7.13.3"/>
    </reaction>
</comment>
<dbReference type="RefSeq" id="WP_173269483.1">
    <property type="nucleotide sequence ID" value="NZ_JABMKV010000001.1"/>
</dbReference>
<evidence type="ECO:0000313" key="6">
    <source>
        <dbReference type="Proteomes" id="UP000762110"/>
    </source>
</evidence>
<evidence type="ECO:0000256" key="2">
    <source>
        <dbReference type="ARBA" id="ARBA00012438"/>
    </source>
</evidence>
<organism evidence="5 6">
    <name type="scientific">Pedobacter boryungensis</name>
    <dbReference type="NCBI Taxonomy" id="869962"/>
    <lineage>
        <taxon>Bacteria</taxon>
        <taxon>Pseudomonadati</taxon>
        <taxon>Bacteroidota</taxon>
        <taxon>Sphingobacteriia</taxon>
        <taxon>Sphingobacteriales</taxon>
        <taxon>Sphingobacteriaceae</taxon>
        <taxon>Pedobacter</taxon>
    </lineage>
</organism>
<comment type="caution">
    <text evidence="5">The sequence shown here is derived from an EMBL/GenBank/DDBJ whole genome shotgun (WGS) entry which is preliminary data.</text>
</comment>
<dbReference type="Proteomes" id="UP000762110">
    <property type="component" value="Unassembled WGS sequence"/>
</dbReference>
<keyword evidence="5" id="KW-0808">Transferase</keyword>
<dbReference type="SUPFAM" id="SSF47384">
    <property type="entry name" value="Homodimeric domain of signal transducing histidine kinase"/>
    <property type="match status" value="1"/>
</dbReference>
<dbReference type="InterPro" id="IPR036097">
    <property type="entry name" value="HisK_dim/P_sf"/>
</dbReference>
<dbReference type="InterPro" id="IPR004358">
    <property type="entry name" value="Sig_transdc_His_kin-like_C"/>
</dbReference>
<keyword evidence="5" id="KW-0418">Kinase</keyword>
<dbReference type="EC" id="2.7.13.3" evidence="2"/>
<dbReference type="PANTHER" id="PTHR43547:SF2">
    <property type="entry name" value="HYBRID SIGNAL TRANSDUCTION HISTIDINE KINASE C"/>
    <property type="match status" value="1"/>
</dbReference>
<dbReference type="Gene3D" id="3.30.565.10">
    <property type="entry name" value="Histidine kinase-like ATPase, C-terminal domain"/>
    <property type="match status" value="1"/>
</dbReference>
<dbReference type="GO" id="GO:0016301">
    <property type="term" value="F:kinase activity"/>
    <property type="evidence" value="ECO:0007669"/>
    <property type="project" value="UniProtKB-KW"/>
</dbReference>
<dbReference type="Pfam" id="PF00512">
    <property type="entry name" value="HisKA"/>
    <property type="match status" value="1"/>
</dbReference>
<evidence type="ECO:0000256" key="1">
    <source>
        <dbReference type="ARBA" id="ARBA00000085"/>
    </source>
</evidence>
<dbReference type="Pfam" id="PF02518">
    <property type="entry name" value="HATPase_c"/>
    <property type="match status" value="1"/>
</dbReference>
<dbReference type="InterPro" id="IPR003661">
    <property type="entry name" value="HisK_dim/P_dom"/>
</dbReference>
<evidence type="ECO:0000313" key="5">
    <source>
        <dbReference type="EMBL" id="NQX31091.1"/>
    </source>
</evidence>
<keyword evidence="6" id="KW-1185">Reference proteome</keyword>
<dbReference type="PRINTS" id="PR00344">
    <property type="entry name" value="BCTRLSENSOR"/>
</dbReference>
<dbReference type="PANTHER" id="PTHR43547">
    <property type="entry name" value="TWO-COMPONENT HISTIDINE KINASE"/>
    <property type="match status" value="1"/>
</dbReference>
<protein>
    <recommendedName>
        <fullName evidence="2">histidine kinase</fullName>
        <ecNumber evidence="2">2.7.13.3</ecNumber>
    </recommendedName>
</protein>
<evidence type="ECO:0000256" key="3">
    <source>
        <dbReference type="ARBA" id="ARBA00022553"/>
    </source>
</evidence>
<dbReference type="Gene3D" id="1.10.287.130">
    <property type="match status" value="1"/>
</dbReference>
<dbReference type="EMBL" id="JABMKV010000001">
    <property type="protein sequence ID" value="NQX31091.1"/>
    <property type="molecule type" value="Genomic_DNA"/>
</dbReference>
<dbReference type="PROSITE" id="PS50109">
    <property type="entry name" value="HIS_KIN"/>
    <property type="match status" value="1"/>
</dbReference>